<dbReference type="RefSeq" id="WP_091595737.1">
    <property type="nucleotide sequence ID" value="NZ_JBHRWG010000002.1"/>
</dbReference>
<dbReference type="AlphaFoldDB" id="A0A1C3NBQ3"/>
<keyword evidence="2" id="KW-0418">Kinase</keyword>
<keyword evidence="3" id="KW-1185">Reference proteome</keyword>
<dbReference type="PANTHER" id="PTHR10285">
    <property type="entry name" value="URIDINE KINASE"/>
    <property type="match status" value="1"/>
</dbReference>
<evidence type="ECO:0000313" key="3">
    <source>
        <dbReference type="Proteomes" id="UP000199393"/>
    </source>
</evidence>
<sequence>MDLVGRLAAAVTDLSRVRDRVLVGVDGPDAAGKTTLADRLAEVLPVPTLRASVDGFHQPRELRYRRGDLSAEGYYRDSFDYPALLGQCLGPFLEGAGQVQIARYDHRAGADRPVRAVDVPERAVLIVDGVFLLRSRLRDQWTLSVYLSVSPRETLRRAMVRDTDLFGTHEEVERRYLGRYLPGQALYRSEVDPEAVAHVVVDNDLVDAPTIVRWTMPDIEGLSRA</sequence>
<dbReference type="OrthoDB" id="572586at2"/>
<dbReference type="PATRIC" id="fig|307121.4.peg.5722"/>
<proteinExistence type="predicted"/>
<dbReference type="STRING" id="307121.GA0070620_5614"/>
<evidence type="ECO:0000259" key="1">
    <source>
        <dbReference type="Pfam" id="PF00485"/>
    </source>
</evidence>
<dbReference type="Gene3D" id="3.40.50.300">
    <property type="entry name" value="P-loop containing nucleotide triphosphate hydrolases"/>
    <property type="match status" value="1"/>
</dbReference>
<feature type="domain" description="Phosphoribulokinase/uridine kinase" evidence="1">
    <location>
        <begin position="23"/>
        <end position="167"/>
    </location>
</feature>
<dbReference type="InterPro" id="IPR006083">
    <property type="entry name" value="PRK/URK"/>
</dbReference>
<organism evidence="2 3">
    <name type="scientific">Micromonospora krabiensis</name>
    <dbReference type="NCBI Taxonomy" id="307121"/>
    <lineage>
        <taxon>Bacteria</taxon>
        <taxon>Bacillati</taxon>
        <taxon>Actinomycetota</taxon>
        <taxon>Actinomycetes</taxon>
        <taxon>Micromonosporales</taxon>
        <taxon>Micromonosporaceae</taxon>
        <taxon>Micromonospora</taxon>
    </lineage>
</organism>
<dbReference type="GO" id="GO:0005524">
    <property type="term" value="F:ATP binding"/>
    <property type="evidence" value="ECO:0007669"/>
    <property type="project" value="InterPro"/>
</dbReference>
<dbReference type="Pfam" id="PF00485">
    <property type="entry name" value="PRK"/>
    <property type="match status" value="1"/>
</dbReference>
<dbReference type="GO" id="GO:0016301">
    <property type="term" value="F:kinase activity"/>
    <property type="evidence" value="ECO:0007669"/>
    <property type="project" value="UniProtKB-KW"/>
</dbReference>
<name>A0A1C3NBQ3_9ACTN</name>
<dbReference type="Proteomes" id="UP000199393">
    <property type="component" value="Chromosome I"/>
</dbReference>
<dbReference type="InterPro" id="IPR027417">
    <property type="entry name" value="P-loop_NTPase"/>
</dbReference>
<accession>A0A1C3NBQ3</accession>
<reference evidence="3" key="1">
    <citation type="submission" date="2016-06" db="EMBL/GenBank/DDBJ databases">
        <authorList>
            <person name="Varghese N."/>
        </authorList>
    </citation>
    <scope>NUCLEOTIDE SEQUENCE [LARGE SCALE GENOMIC DNA]</scope>
    <source>
        <strain evidence="3">DSM 45344</strain>
    </source>
</reference>
<evidence type="ECO:0000313" key="2">
    <source>
        <dbReference type="EMBL" id="SBV30027.1"/>
    </source>
</evidence>
<keyword evidence="2" id="KW-0808">Transferase</keyword>
<protein>
    <submittedName>
        <fullName evidence="2">Uridine kinase</fullName>
    </submittedName>
</protein>
<gene>
    <name evidence="2" type="ORF">GA0070620_5614</name>
</gene>
<dbReference type="SUPFAM" id="SSF52540">
    <property type="entry name" value="P-loop containing nucleoside triphosphate hydrolases"/>
    <property type="match status" value="1"/>
</dbReference>
<dbReference type="EMBL" id="LT598496">
    <property type="protein sequence ID" value="SBV30027.1"/>
    <property type="molecule type" value="Genomic_DNA"/>
</dbReference>